<evidence type="ECO:0000313" key="2">
    <source>
        <dbReference type="Proteomes" id="UP000028999"/>
    </source>
</evidence>
<reference evidence="1 2" key="1">
    <citation type="journal article" date="2014" name="Science">
        <title>Plant genetics. Early allopolyploid evolution in the post-Neolithic Brassica napus oilseed genome.</title>
        <authorList>
            <person name="Chalhoub B."/>
            <person name="Denoeud F."/>
            <person name="Liu S."/>
            <person name="Parkin I.A."/>
            <person name="Tang H."/>
            <person name="Wang X."/>
            <person name="Chiquet J."/>
            <person name="Belcram H."/>
            <person name="Tong C."/>
            <person name="Samans B."/>
            <person name="Correa M."/>
            <person name="Da Silva C."/>
            <person name="Just J."/>
            <person name="Falentin C."/>
            <person name="Koh C.S."/>
            <person name="Le Clainche I."/>
            <person name="Bernard M."/>
            <person name="Bento P."/>
            <person name="Noel B."/>
            <person name="Labadie K."/>
            <person name="Alberti A."/>
            <person name="Charles M."/>
            <person name="Arnaud D."/>
            <person name="Guo H."/>
            <person name="Daviaud C."/>
            <person name="Alamery S."/>
            <person name="Jabbari K."/>
            <person name="Zhao M."/>
            <person name="Edger P.P."/>
            <person name="Chelaifa H."/>
            <person name="Tack D."/>
            <person name="Lassalle G."/>
            <person name="Mestiri I."/>
            <person name="Schnel N."/>
            <person name="Le Paslier M.C."/>
            <person name="Fan G."/>
            <person name="Renault V."/>
            <person name="Bayer P.E."/>
            <person name="Golicz A.A."/>
            <person name="Manoli S."/>
            <person name="Lee T.H."/>
            <person name="Thi V.H."/>
            <person name="Chalabi S."/>
            <person name="Hu Q."/>
            <person name="Fan C."/>
            <person name="Tollenaere R."/>
            <person name="Lu Y."/>
            <person name="Battail C."/>
            <person name="Shen J."/>
            <person name="Sidebottom C.H."/>
            <person name="Wang X."/>
            <person name="Canaguier A."/>
            <person name="Chauveau A."/>
            <person name="Berard A."/>
            <person name="Deniot G."/>
            <person name="Guan M."/>
            <person name="Liu Z."/>
            <person name="Sun F."/>
            <person name="Lim Y.P."/>
            <person name="Lyons E."/>
            <person name="Town C.D."/>
            <person name="Bancroft I."/>
            <person name="Wang X."/>
            <person name="Meng J."/>
            <person name="Ma J."/>
            <person name="Pires J.C."/>
            <person name="King G.J."/>
            <person name="Brunel D."/>
            <person name="Delourme R."/>
            <person name="Renard M."/>
            <person name="Aury J.M."/>
            <person name="Adams K.L."/>
            <person name="Batley J."/>
            <person name="Snowdon R.J."/>
            <person name="Tost J."/>
            <person name="Edwards D."/>
            <person name="Zhou Y."/>
            <person name="Hua W."/>
            <person name="Sharpe A.G."/>
            <person name="Paterson A.H."/>
            <person name="Guan C."/>
            <person name="Wincker P."/>
        </authorList>
    </citation>
    <scope>NUCLEOTIDE SEQUENCE [LARGE SCALE GENOMIC DNA]</scope>
    <source>
        <strain evidence="2">cv. Darmor-bzh</strain>
    </source>
</reference>
<organism evidence="1 2">
    <name type="scientific">Brassica napus</name>
    <name type="common">Rape</name>
    <dbReference type="NCBI Taxonomy" id="3708"/>
    <lineage>
        <taxon>Eukaryota</taxon>
        <taxon>Viridiplantae</taxon>
        <taxon>Streptophyta</taxon>
        <taxon>Embryophyta</taxon>
        <taxon>Tracheophyta</taxon>
        <taxon>Spermatophyta</taxon>
        <taxon>Magnoliopsida</taxon>
        <taxon>eudicotyledons</taxon>
        <taxon>Gunneridae</taxon>
        <taxon>Pentapetalae</taxon>
        <taxon>rosids</taxon>
        <taxon>malvids</taxon>
        <taxon>Brassicales</taxon>
        <taxon>Brassicaceae</taxon>
        <taxon>Brassiceae</taxon>
        <taxon>Brassica</taxon>
    </lineage>
</organism>
<dbReference type="PaxDb" id="3708-A0A078JAK5"/>
<accession>A0A078JAK5</accession>
<dbReference type="Proteomes" id="UP000028999">
    <property type="component" value="Unassembled WGS sequence"/>
</dbReference>
<proteinExistence type="predicted"/>
<evidence type="ECO:0000313" key="1">
    <source>
        <dbReference type="EMBL" id="CDY62512.1"/>
    </source>
</evidence>
<gene>
    <name evidence="1" type="primary">BnaC01g41800D</name>
    <name evidence="1" type="ORF">GSBRNA2T00036352001</name>
</gene>
<name>A0A078JAK5_BRANA</name>
<keyword evidence="2" id="KW-1185">Reference proteome</keyword>
<dbReference type="EMBL" id="LK034155">
    <property type="protein sequence ID" value="CDY62512.1"/>
    <property type="molecule type" value="Genomic_DNA"/>
</dbReference>
<protein>
    <submittedName>
        <fullName evidence="1">BnaC01g41800D protein</fullName>
    </submittedName>
</protein>
<sequence length="15" mass="1893">MFWGSEHALFDRFYS</sequence>